<feature type="region of interest" description="Disordered" evidence="1">
    <location>
        <begin position="39"/>
        <end position="68"/>
    </location>
</feature>
<evidence type="ECO:0000256" key="1">
    <source>
        <dbReference type="SAM" id="MobiDB-lite"/>
    </source>
</evidence>
<proteinExistence type="predicted"/>
<sequence length="114" mass="12992">MHQIHQEISSDKAGTLYRLGCWIWNPRSRLDLDPAEIGRSLEKTGNNGTGSHKNESGQLADKPHEYHASTKEIKCTDTQAKMATNNLAELYFSPRLSQENKDRKTQKDQVLRLI</sequence>
<gene>
    <name evidence="2" type="ORF">RDI58_012668</name>
</gene>
<reference evidence="2 3" key="1">
    <citation type="submission" date="2024-02" db="EMBL/GenBank/DDBJ databases">
        <title>de novo genome assembly of Solanum bulbocastanum strain 11H21.</title>
        <authorList>
            <person name="Hosaka A.J."/>
        </authorList>
    </citation>
    <scope>NUCLEOTIDE SEQUENCE [LARGE SCALE GENOMIC DNA]</scope>
    <source>
        <tissue evidence="2">Young leaves</tissue>
    </source>
</reference>
<name>A0AAN8TLE6_SOLBU</name>
<dbReference type="AlphaFoldDB" id="A0AAN8TLE6"/>
<evidence type="ECO:0000313" key="3">
    <source>
        <dbReference type="Proteomes" id="UP001371456"/>
    </source>
</evidence>
<evidence type="ECO:0000313" key="2">
    <source>
        <dbReference type="EMBL" id="KAK6788869.1"/>
    </source>
</evidence>
<feature type="region of interest" description="Disordered" evidence="1">
    <location>
        <begin position="95"/>
        <end position="114"/>
    </location>
</feature>
<keyword evidence="3" id="KW-1185">Reference proteome</keyword>
<comment type="caution">
    <text evidence="2">The sequence shown here is derived from an EMBL/GenBank/DDBJ whole genome shotgun (WGS) entry which is preliminary data.</text>
</comment>
<dbReference type="EMBL" id="JBANQN010000005">
    <property type="protein sequence ID" value="KAK6788869.1"/>
    <property type="molecule type" value="Genomic_DNA"/>
</dbReference>
<protein>
    <submittedName>
        <fullName evidence="2">Uncharacterized protein</fullName>
    </submittedName>
</protein>
<dbReference type="Proteomes" id="UP001371456">
    <property type="component" value="Unassembled WGS sequence"/>
</dbReference>
<organism evidence="2 3">
    <name type="scientific">Solanum bulbocastanum</name>
    <name type="common">Wild potato</name>
    <dbReference type="NCBI Taxonomy" id="147425"/>
    <lineage>
        <taxon>Eukaryota</taxon>
        <taxon>Viridiplantae</taxon>
        <taxon>Streptophyta</taxon>
        <taxon>Embryophyta</taxon>
        <taxon>Tracheophyta</taxon>
        <taxon>Spermatophyta</taxon>
        <taxon>Magnoliopsida</taxon>
        <taxon>eudicotyledons</taxon>
        <taxon>Gunneridae</taxon>
        <taxon>Pentapetalae</taxon>
        <taxon>asterids</taxon>
        <taxon>lamiids</taxon>
        <taxon>Solanales</taxon>
        <taxon>Solanaceae</taxon>
        <taxon>Solanoideae</taxon>
        <taxon>Solaneae</taxon>
        <taxon>Solanum</taxon>
    </lineage>
</organism>
<accession>A0AAN8TLE6</accession>
<feature type="compositionally biased region" description="Basic and acidic residues" evidence="1">
    <location>
        <begin position="98"/>
        <end position="114"/>
    </location>
</feature>